<dbReference type="SUPFAM" id="SSF56059">
    <property type="entry name" value="Glutathione synthetase ATP-binding domain-like"/>
    <property type="match status" value="1"/>
</dbReference>
<sequence length="380" mass="42168">MPGLHPAGTLCLAALADGDAGGADVAGQPDGGDQHLRPAQTLAASAPAGHGRRMNAGSAAGAPPGAIDRLRHLGRRLRGFHRPDLWLARRIGRVLPDRLYLAVGHLIYFGRWPDYRQPRSFNEHIQAYMLRCRSPLLQLAADKAAARQWVIEQVGDTHVLPQLGLWTHAEAVPLRTLARPCVLKPTVGSGRVIFLRENDPPLDAAVEAALRLEMQRWLDTDFSRQSREWCYSGLRGRILAEPMLNDPSEPGGIPPDHKIYVIGGAVRFIQVDRGRFGRHTRNLYDTDWRLLPVRLTLDNHAPDPRPAELDAMIALALKLAAPFEFLRVDLYLCEGRLIVGELTSYPGAGFERFMPSDFALELGAHWTRAMRARPDDHQPA</sequence>
<accession>A0A5C1Q1C8</accession>
<evidence type="ECO:0008006" key="3">
    <source>
        <dbReference type="Google" id="ProtNLM"/>
    </source>
</evidence>
<dbReference type="Pfam" id="PF14305">
    <property type="entry name" value="ATPgrasp_TupA"/>
    <property type="match status" value="1"/>
</dbReference>
<organism evidence="1 2">
    <name type="scientific">Sphaerotilus sulfidivorans</name>
    <dbReference type="NCBI Taxonomy" id="639200"/>
    <lineage>
        <taxon>Bacteria</taxon>
        <taxon>Pseudomonadati</taxon>
        <taxon>Pseudomonadota</taxon>
        <taxon>Betaproteobacteria</taxon>
        <taxon>Burkholderiales</taxon>
        <taxon>Sphaerotilaceae</taxon>
        <taxon>Sphaerotilus</taxon>
    </lineage>
</organism>
<dbReference type="InterPro" id="IPR029465">
    <property type="entry name" value="ATPgrasp_TupA"/>
</dbReference>
<reference evidence="1 2" key="1">
    <citation type="submission" date="2019-02" db="EMBL/GenBank/DDBJ databases">
        <title>Complete Genome Sequence and Methylome Analysis of Sphaerotilus natans subsp. sulfidivorans D-507.</title>
        <authorList>
            <person name="Fomenkov A."/>
            <person name="Gridneva E."/>
            <person name="Smolyakov D."/>
            <person name="Dubinina G."/>
            <person name="Vincze T."/>
            <person name="Grabovich M."/>
            <person name="Roberts R.J."/>
        </authorList>
    </citation>
    <scope>NUCLEOTIDE SEQUENCE [LARGE SCALE GENOMIC DNA]</scope>
    <source>
        <strain evidence="1 2">D-507</strain>
    </source>
</reference>
<protein>
    <recommendedName>
        <fullName evidence="3">Polysaccharide biosynthesis protein</fullName>
    </recommendedName>
</protein>
<dbReference type="KEGG" id="snn:EWH46_08610"/>
<gene>
    <name evidence="1" type="ORF">EWH46_08610</name>
</gene>
<evidence type="ECO:0000313" key="2">
    <source>
        <dbReference type="Proteomes" id="UP000323522"/>
    </source>
</evidence>
<dbReference type="AlphaFoldDB" id="A0A5C1Q1C8"/>
<dbReference type="OrthoDB" id="9791827at2"/>
<evidence type="ECO:0000313" key="1">
    <source>
        <dbReference type="EMBL" id="QEN00830.1"/>
    </source>
</evidence>
<proteinExistence type="predicted"/>
<dbReference type="EMBL" id="CP035708">
    <property type="protein sequence ID" value="QEN00830.1"/>
    <property type="molecule type" value="Genomic_DNA"/>
</dbReference>
<name>A0A5C1Q1C8_9BURK</name>
<dbReference type="Proteomes" id="UP000323522">
    <property type="component" value="Chromosome"/>
</dbReference>